<sequence length="391" mass="43825">MRYGITLLLLAAVAMAQPALPDAPGSDATNVGMEKLSIQENPGQPPLATIDDLPLEMLAETLKQNDPMDLQAILPTNHQFYGAAAIALGPELQVIGAQYLDDPTVPEEDKQRYRDLQQLGSSAAPAMFNGYFWQHLKFRLSHGLFSIPWGENPSQNHITADVVLDELSDGAYELCWLYLRTIPTLVPNNDETNPTPPGSLMYPDIYAGLPLVAGTNYQDLNYRLLRSFYPSHPDISEVETGYIGAFNKGYVMEISAQVEKYLEVIDQADLLSSLEARQDELVYDIIANHIAHNDPVRARYFFNDIVAFQVIPELIAAHVVTRYYNQALVLIDRMQNNPYLSAFRESVIADIDLNYYELAVYVALELTMDENADDFVKQVIQTHKLLEKGLV</sequence>
<proteinExistence type="predicted"/>
<dbReference type="Proteomes" id="UP001151582">
    <property type="component" value="Unassembled WGS sequence"/>
</dbReference>
<feature type="chain" id="PRO_5040900588" evidence="1">
    <location>
        <begin position="17"/>
        <end position="391"/>
    </location>
</feature>
<dbReference type="EMBL" id="JANBQB010000534">
    <property type="protein sequence ID" value="KAJ1975373.1"/>
    <property type="molecule type" value="Genomic_DNA"/>
</dbReference>
<accession>A0A9W8EBS3</accession>
<keyword evidence="3" id="KW-1185">Reference proteome</keyword>
<reference evidence="2" key="1">
    <citation type="submission" date="2022-07" db="EMBL/GenBank/DDBJ databases">
        <title>Phylogenomic reconstructions and comparative analyses of Kickxellomycotina fungi.</title>
        <authorList>
            <person name="Reynolds N.K."/>
            <person name="Stajich J.E."/>
            <person name="Barry K."/>
            <person name="Grigoriev I.V."/>
            <person name="Crous P."/>
            <person name="Smith M.E."/>
        </authorList>
    </citation>
    <scope>NUCLEOTIDE SEQUENCE</scope>
    <source>
        <strain evidence="2">RSA 567</strain>
    </source>
</reference>
<evidence type="ECO:0000256" key="1">
    <source>
        <dbReference type="SAM" id="SignalP"/>
    </source>
</evidence>
<name>A0A9W8EBS3_9FUNG</name>
<comment type="caution">
    <text evidence="2">The sequence shown here is derived from an EMBL/GenBank/DDBJ whole genome shotgun (WGS) entry which is preliminary data.</text>
</comment>
<evidence type="ECO:0000313" key="3">
    <source>
        <dbReference type="Proteomes" id="UP001151582"/>
    </source>
</evidence>
<dbReference type="OrthoDB" id="10470767at2759"/>
<organism evidence="2 3">
    <name type="scientific">Dimargaris verticillata</name>
    <dbReference type="NCBI Taxonomy" id="2761393"/>
    <lineage>
        <taxon>Eukaryota</taxon>
        <taxon>Fungi</taxon>
        <taxon>Fungi incertae sedis</taxon>
        <taxon>Zoopagomycota</taxon>
        <taxon>Kickxellomycotina</taxon>
        <taxon>Dimargaritomycetes</taxon>
        <taxon>Dimargaritales</taxon>
        <taxon>Dimargaritaceae</taxon>
        <taxon>Dimargaris</taxon>
    </lineage>
</organism>
<feature type="signal peptide" evidence="1">
    <location>
        <begin position="1"/>
        <end position="16"/>
    </location>
</feature>
<protein>
    <submittedName>
        <fullName evidence="2">Uncharacterized protein</fullName>
    </submittedName>
</protein>
<evidence type="ECO:0000313" key="2">
    <source>
        <dbReference type="EMBL" id="KAJ1975373.1"/>
    </source>
</evidence>
<keyword evidence="1" id="KW-0732">Signal</keyword>
<gene>
    <name evidence="2" type="ORF">H4R34_004355</name>
</gene>
<dbReference type="AlphaFoldDB" id="A0A9W8EBS3"/>